<organism evidence="1 2">
    <name type="scientific">Ornithinibacillus salinisoli</name>
    <dbReference type="NCBI Taxonomy" id="1848459"/>
    <lineage>
        <taxon>Bacteria</taxon>
        <taxon>Bacillati</taxon>
        <taxon>Bacillota</taxon>
        <taxon>Bacilli</taxon>
        <taxon>Bacillales</taxon>
        <taxon>Bacillaceae</taxon>
        <taxon>Ornithinibacillus</taxon>
    </lineage>
</organism>
<reference evidence="2" key="1">
    <citation type="journal article" date="2019" name="Int. J. Syst. Evol. Microbiol.">
        <title>The Global Catalogue of Microorganisms (GCM) 10K type strain sequencing project: providing services to taxonomists for standard genome sequencing and annotation.</title>
        <authorList>
            <consortium name="The Broad Institute Genomics Platform"/>
            <consortium name="The Broad Institute Genome Sequencing Center for Infectious Disease"/>
            <person name="Wu L."/>
            <person name="Ma J."/>
        </authorList>
    </citation>
    <scope>NUCLEOTIDE SEQUENCE [LARGE SCALE GENOMIC DNA]</scope>
    <source>
        <strain evidence="2">R28</strain>
    </source>
</reference>
<dbReference type="Proteomes" id="UP001597383">
    <property type="component" value="Unassembled WGS sequence"/>
</dbReference>
<evidence type="ECO:0000313" key="1">
    <source>
        <dbReference type="EMBL" id="MFD2045460.1"/>
    </source>
</evidence>
<gene>
    <name evidence="1" type="ORF">ACFSJF_14370</name>
</gene>
<dbReference type="Pfam" id="PF13027">
    <property type="entry name" value="DUF3888"/>
    <property type="match status" value="1"/>
</dbReference>
<keyword evidence="2" id="KW-1185">Reference proteome</keyword>
<name>A0ABW4W3V1_9BACI</name>
<accession>A0ABW4W3V1</accession>
<sequence length="130" mass="14825">MKKITIILAITIYLFNFIPVYAEPINDAETELNDTLVFALISSLRKPVDTAISEIYKDDEDAPSHLNWDAYDTELLHIKQVYGVGGLYEITLKVFPYYGPHNSYGIDEIVVNTSGEVVSYKHIKTYTKPY</sequence>
<evidence type="ECO:0000313" key="2">
    <source>
        <dbReference type="Proteomes" id="UP001597383"/>
    </source>
</evidence>
<dbReference type="EMBL" id="JBHUHQ010000019">
    <property type="protein sequence ID" value="MFD2045460.1"/>
    <property type="molecule type" value="Genomic_DNA"/>
</dbReference>
<dbReference type="InterPro" id="IPR024984">
    <property type="entry name" value="DUF3888"/>
</dbReference>
<comment type="caution">
    <text evidence="1">The sequence shown here is derived from an EMBL/GenBank/DDBJ whole genome shotgun (WGS) entry which is preliminary data.</text>
</comment>
<dbReference type="RefSeq" id="WP_377558100.1">
    <property type="nucleotide sequence ID" value="NZ_JBHUHQ010000019.1"/>
</dbReference>
<proteinExistence type="predicted"/>
<protein>
    <submittedName>
        <fullName evidence="1">DUF3888 domain-containing protein</fullName>
    </submittedName>
</protein>